<dbReference type="eggNOG" id="COG2963">
    <property type="taxonomic scope" value="Bacteria"/>
</dbReference>
<dbReference type="GO" id="GO:0003677">
    <property type="term" value="F:DNA binding"/>
    <property type="evidence" value="ECO:0007669"/>
    <property type="project" value="InterPro"/>
</dbReference>
<feature type="coiled-coil region" evidence="1">
    <location>
        <begin position="56"/>
        <end position="83"/>
    </location>
</feature>
<dbReference type="PATRIC" id="fig|883126.3.peg.3381"/>
<sequence>MSGKRYPEEFKIEAVKQVTERGHAATEVATRLGVSSHSLYQWVKRYSAPPAERQKVDDQQAEMKRLKAELKRVTEERDILKNRPARSPVALMNRNSRRVHWLHAGL</sequence>
<evidence type="ECO:0008006" key="4">
    <source>
        <dbReference type="Google" id="ProtNLM"/>
    </source>
</evidence>
<accession>K9D9X8</accession>
<keyword evidence="1" id="KW-0175">Coiled coil</keyword>
<dbReference type="PANTHER" id="PTHR33215">
    <property type="entry name" value="PROTEIN DISTAL ANTENNA"/>
    <property type="match status" value="1"/>
</dbReference>
<protein>
    <recommendedName>
        <fullName evidence="4">Transposase</fullName>
    </recommendedName>
</protein>
<dbReference type="AlphaFoldDB" id="K9D9X8"/>
<dbReference type="GO" id="GO:0006313">
    <property type="term" value="P:DNA transposition"/>
    <property type="evidence" value="ECO:0007669"/>
    <property type="project" value="InterPro"/>
</dbReference>
<reference evidence="2 3" key="1">
    <citation type="submission" date="2012-09" db="EMBL/GenBank/DDBJ databases">
        <title>The Genome Sequence of Massilia timonae CCUG 45783.</title>
        <authorList>
            <consortium name="The Broad Institute Genome Sequencing Platform"/>
            <person name="Earl A."/>
            <person name="Ward D."/>
            <person name="Feldgarden M."/>
            <person name="Gevers D."/>
            <person name="Huys G."/>
            <person name="Walker B."/>
            <person name="Young S.K."/>
            <person name="Zeng Q."/>
            <person name="Gargeya S."/>
            <person name="Fitzgerald M."/>
            <person name="Haas B."/>
            <person name="Abouelleil A."/>
            <person name="Alvarado L."/>
            <person name="Arachchi H.M."/>
            <person name="Berlin A.M."/>
            <person name="Chapman S.B."/>
            <person name="Goldberg J."/>
            <person name="Griggs A."/>
            <person name="Gujja S."/>
            <person name="Hansen M."/>
            <person name="Howarth C."/>
            <person name="Imamovic A."/>
            <person name="Larimer J."/>
            <person name="McCowen C."/>
            <person name="Montmayeur A."/>
            <person name="Murphy C."/>
            <person name="Neiman D."/>
            <person name="Pearson M."/>
            <person name="Priest M."/>
            <person name="Roberts A."/>
            <person name="Saif S."/>
            <person name="Shea T."/>
            <person name="Sisk P."/>
            <person name="Sykes S."/>
            <person name="Wortman J."/>
            <person name="Nusbaum C."/>
            <person name="Birren B."/>
        </authorList>
    </citation>
    <scope>NUCLEOTIDE SEQUENCE [LARGE SCALE GENOMIC DNA]</scope>
    <source>
        <strain evidence="2 3">CCUG 45783</strain>
    </source>
</reference>
<keyword evidence="3" id="KW-1185">Reference proteome</keyword>
<dbReference type="GO" id="GO:0004803">
    <property type="term" value="F:transposase activity"/>
    <property type="evidence" value="ECO:0007669"/>
    <property type="project" value="InterPro"/>
</dbReference>
<dbReference type="InterPro" id="IPR009057">
    <property type="entry name" value="Homeodomain-like_sf"/>
</dbReference>
<dbReference type="PANTHER" id="PTHR33215:SF13">
    <property type="entry name" value="PROTEIN DISTAL ANTENNA"/>
    <property type="match status" value="1"/>
</dbReference>
<dbReference type="SUPFAM" id="SSF46689">
    <property type="entry name" value="Homeodomain-like"/>
    <property type="match status" value="1"/>
</dbReference>
<dbReference type="Proteomes" id="UP000009874">
    <property type="component" value="Unassembled WGS sequence"/>
</dbReference>
<proteinExistence type="predicted"/>
<evidence type="ECO:0000313" key="3">
    <source>
        <dbReference type="Proteomes" id="UP000009874"/>
    </source>
</evidence>
<dbReference type="EMBL" id="AGZI01000041">
    <property type="protein sequence ID" value="EKU81519.1"/>
    <property type="molecule type" value="Genomic_DNA"/>
</dbReference>
<dbReference type="InterPro" id="IPR002514">
    <property type="entry name" value="Transposase_8"/>
</dbReference>
<dbReference type="InterPro" id="IPR051839">
    <property type="entry name" value="RD_transcriptional_regulator"/>
</dbReference>
<comment type="caution">
    <text evidence="2">The sequence shown here is derived from an EMBL/GenBank/DDBJ whole genome shotgun (WGS) entry which is preliminary data.</text>
</comment>
<organism evidence="2 3">
    <name type="scientific">Massilia timonae CCUG 45783</name>
    <dbReference type="NCBI Taxonomy" id="883126"/>
    <lineage>
        <taxon>Bacteria</taxon>
        <taxon>Pseudomonadati</taxon>
        <taxon>Pseudomonadota</taxon>
        <taxon>Betaproteobacteria</taxon>
        <taxon>Burkholderiales</taxon>
        <taxon>Oxalobacteraceae</taxon>
        <taxon>Telluria group</taxon>
        <taxon>Massilia</taxon>
    </lineage>
</organism>
<gene>
    <name evidence="2" type="ORF">HMPREF9710_03359</name>
</gene>
<dbReference type="HOGENOM" id="CLU_027402_33_2_4"/>
<evidence type="ECO:0000313" key="2">
    <source>
        <dbReference type="EMBL" id="EKU81519.1"/>
    </source>
</evidence>
<evidence type="ECO:0000256" key="1">
    <source>
        <dbReference type="SAM" id="Coils"/>
    </source>
</evidence>
<name>K9D9X8_9BURK</name>
<dbReference type="Gene3D" id="1.10.10.60">
    <property type="entry name" value="Homeodomain-like"/>
    <property type="match status" value="1"/>
</dbReference>
<dbReference type="Pfam" id="PF01527">
    <property type="entry name" value="HTH_Tnp_1"/>
    <property type="match status" value="1"/>
</dbReference>